<protein>
    <recommendedName>
        <fullName evidence="1">PPM-type phosphatase domain-containing protein</fullName>
    </recommendedName>
</protein>
<reference evidence="2" key="1">
    <citation type="submission" date="2019-03" db="EMBL/GenBank/DDBJ databases">
        <authorList>
            <person name="Mank J."/>
            <person name="Almeida P."/>
        </authorList>
    </citation>
    <scope>NUCLEOTIDE SEQUENCE</scope>
    <source>
        <strain evidence="2">78183</strain>
    </source>
</reference>
<dbReference type="SUPFAM" id="SSF81606">
    <property type="entry name" value="PP2C-like"/>
    <property type="match status" value="1"/>
</dbReference>
<evidence type="ECO:0000259" key="1">
    <source>
        <dbReference type="Pfam" id="PF00481"/>
    </source>
</evidence>
<dbReference type="InterPro" id="IPR001932">
    <property type="entry name" value="PPM-type_phosphatase-like_dom"/>
</dbReference>
<name>A0A6N2MQ28_SALVM</name>
<dbReference type="EMBL" id="CAADRP010001841">
    <property type="protein sequence ID" value="VFU54559.1"/>
    <property type="molecule type" value="Genomic_DNA"/>
</dbReference>
<dbReference type="Pfam" id="PF00481">
    <property type="entry name" value="PP2C"/>
    <property type="match status" value="1"/>
</dbReference>
<dbReference type="AlphaFoldDB" id="A0A6N2MQ28"/>
<proteinExistence type="predicted"/>
<organism evidence="2">
    <name type="scientific">Salix viminalis</name>
    <name type="common">Common osier</name>
    <name type="synonym">Basket willow</name>
    <dbReference type="NCBI Taxonomy" id="40686"/>
    <lineage>
        <taxon>Eukaryota</taxon>
        <taxon>Viridiplantae</taxon>
        <taxon>Streptophyta</taxon>
        <taxon>Embryophyta</taxon>
        <taxon>Tracheophyta</taxon>
        <taxon>Spermatophyta</taxon>
        <taxon>Magnoliopsida</taxon>
        <taxon>eudicotyledons</taxon>
        <taxon>Gunneridae</taxon>
        <taxon>Pentapetalae</taxon>
        <taxon>rosids</taxon>
        <taxon>fabids</taxon>
        <taxon>Malpighiales</taxon>
        <taxon>Salicaceae</taxon>
        <taxon>Saliceae</taxon>
        <taxon>Salix</taxon>
    </lineage>
</organism>
<accession>A0A6N2MQ28</accession>
<feature type="domain" description="PPM-type phosphatase" evidence="1">
    <location>
        <begin position="18"/>
        <end position="44"/>
    </location>
</feature>
<sequence>MRLPPHADGARWVYGGRCCLSPEHIIVANCGDSRAALSRGGRAFLLVLITSRIGRMNLQESKLLEAE</sequence>
<dbReference type="InterPro" id="IPR036457">
    <property type="entry name" value="PPM-type-like_dom_sf"/>
</dbReference>
<dbReference type="Gene3D" id="3.60.40.10">
    <property type="entry name" value="PPM-type phosphatase domain"/>
    <property type="match status" value="1"/>
</dbReference>
<gene>
    <name evidence="2" type="ORF">SVIM_LOCUS382046</name>
</gene>
<evidence type="ECO:0000313" key="2">
    <source>
        <dbReference type="EMBL" id="VFU54559.1"/>
    </source>
</evidence>